<evidence type="ECO:0000259" key="5">
    <source>
        <dbReference type="PROSITE" id="PS51294"/>
    </source>
</evidence>
<dbReference type="Pfam" id="PF00249">
    <property type="entry name" value="Myb_DNA-binding"/>
    <property type="match status" value="1"/>
</dbReference>
<feature type="domain" description="Myb-like" evidence="4">
    <location>
        <begin position="512"/>
        <end position="560"/>
    </location>
</feature>
<accession>A0A5N6L5W6</accession>
<dbReference type="CDD" id="cd11660">
    <property type="entry name" value="SANT_TRF"/>
    <property type="match status" value="1"/>
</dbReference>
<evidence type="ECO:0000256" key="3">
    <source>
        <dbReference type="SAM" id="MobiDB-lite"/>
    </source>
</evidence>
<dbReference type="GO" id="GO:0005634">
    <property type="term" value="C:nucleus"/>
    <property type="evidence" value="ECO:0007669"/>
    <property type="project" value="UniProtKB-SubCell"/>
</dbReference>
<dbReference type="InterPro" id="IPR001005">
    <property type="entry name" value="SANT/Myb"/>
</dbReference>
<feature type="compositionally biased region" description="Basic and acidic residues" evidence="3">
    <location>
        <begin position="417"/>
        <end position="435"/>
    </location>
</feature>
<protein>
    <submittedName>
        <fullName evidence="6">Uncharacterized protein</fullName>
    </submittedName>
</protein>
<feature type="domain" description="HTH myb-type" evidence="5">
    <location>
        <begin position="505"/>
        <end position="561"/>
    </location>
</feature>
<dbReference type="PROSITE" id="PS51294">
    <property type="entry name" value="HTH_MYB"/>
    <property type="match status" value="1"/>
</dbReference>
<name>A0A5N6L5W6_9ROSI</name>
<evidence type="ECO:0000259" key="4">
    <source>
        <dbReference type="PROSITE" id="PS50090"/>
    </source>
</evidence>
<dbReference type="InterPro" id="IPR017930">
    <property type="entry name" value="Myb_dom"/>
</dbReference>
<evidence type="ECO:0000256" key="2">
    <source>
        <dbReference type="ARBA" id="ARBA00023242"/>
    </source>
</evidence>
<feature type="region of interest" description="Disordered" evidence="3">
    <location>
        <begin position="416"/>
        <end position="472"/>
    </location>
</feature>
<dbReference type="EMBL" id="VIBQ01000125">
    <property type="protein sequence ID" value="KAB8909401.1"/>
    <property type="molecule type" value="Genomic_DNA"/>
</dbReference>
<dbReference type="PROSITE" id="PS50090">
    <property type="entry name" value="MYB_LIKE"/>
    <property type="match status" value="1"/>
</dbReference>
<dbReference type="InterPro" id="IPR009057">
    <property type="entry name" value="Homeodomain-like_sf"/>
</dbReference>
<comment type="caution">
    <text evidence="6">The sequence shown here is derived from an EMBL/GenBank/DDBJ whole genome shotgun (WGS) entry which is preliminary data.</text>
</comment>
<dbReference type="Proteomes" id="UP000327013">
    <property type="component" value="Unassembled WGS sequence"/>
</dbReference>
<dbReference type="OrthoDB" id="608866at2759"/>
<evidence type="ECO:0000256" key="1">
    <source>
        <dbReference type="ARBA" id="ARBA00004123"/>
    </source>
</evidence>
<evidence type="ECO:0000313" key="7">
    <source>
        <dbReference type="Proteomes" id="UP000327013"/>
    </source>
</evidence>
<comment type="subcellular location">
    <subcellularLocation>
        <location evidence="1">Nucleus</location>
    </subcellularLocation>
</comment>
<evidence type="ECO:0000313" key="6">
    <source>
        <dbReference type="EMBL" id="KAB8909401.1"/>
    </source>
</evidence>
<sequence length="561" mass="62004">MDTDNCRWILEFVMRDTAAPDHSTKKLLRAFPVFGADSRFKKTALLRTIQAEISDALLTDTTLDYLEVMEELDRDDGAEISEALKTAYCAVAVECTVKYLVGSGNRHGKYSEAVKRVWRGRIGGLERSGRSELVTGELRRWADDVEAAVWDSKVARRLLKVNTRNGALEAVRVYMAEAWALMGMTFLQSAAAVAETDGVQRSGACAGDIAVKNAVNRFEEVAAKNTPNVGEFAVKKVNQVEEVAVNTPCVGAMHQVEEVAGNTSNLSQEVGELSGETANQVALNTPNVGQDVGVNSIPELCKGEGRGLVALLSGSWGFIARDRAAAARVDEIQKGVELARRKQSVWHKRSKGGVKITGTEEMDNDVSCSKYDSLSTPEFNKVLEALRSSSFELRAVVKDPLPDALRVAETVISNLVSKDKQHEPSVENQGGKDVDAPNPSVNTGGEPSQTNDSNRGNQSCSRQSNACRPSLMERNSTAHAYENIRMYPKRKLVAPLKKQEVAKFARRRQIKRWSSLEEDTLRTAVQKFGKGNWKLILNCHRDIFEERTEVDLKDKWRNMSR</sequence>
<keyword evidence="2" id="KW-0539">Nucleus</keyword>
<gene>
    <name evidence="6" type="ORF">FH972_026800</name>
</gene>
<dbReference type="Gene3D" id="1.10.246.220">
    <property type="match status" value="1"/>
</dbReference>
<dbReference type="PANTHER" id="PTHR46993:SF6">
    <property type="entry name" value="MYB TRANSCRIPTION FACTOR"/>
    <property type="match status" value="1"/>
</dbReference>
<feature type="compositionally biased region" description="Polar residues" evidence="3">
    <location>
        <begin position="439"/>
        <end position="472"/>
    </location>
</feature>
<dbReference type="PANTHER" id="PTHR46993">
    <property type="entry name" value="MYB TRANSCRIPTION FACTOR"/>
    <property type="match status" value="1"/>
</dbReference>
<proteinExistence type="predicted"/>
<dbReference type="SUPFAM" id="SSF46689">
    <property type="entry name" value="Homeodomain-like"/>
    <property type="match status" value="1"/>
</dbReference>
<organism evidence="6 7">
    <name type="scientific">Carpinus fangiana</name>
    <dbReference type="NCBI Taxonomy" id="176857"/>
    <lineage>
        <taxon>Eukaryota</taxon>
        <taxon>Viridiplantae</taxon>
        <taxon>Streptophyta</taxon>
        <taxon>Embryophyta</taxon>
        <taxon>Tracheophyta</taxon>
        <taxon>Spermatophyta</taxon>
        <taxon>Magnoliopsida</taxon>
        <taxon>eudicotyledons</taxon>
        <taxon>Gunneridae</taxon>
        <taxon>Pentapetalae</taxon>
        <taxon>rosids</taxon>
        <taxon>fabids</taxon>
        <taxon>Fagales</taxon>
        <taxon>Betulaceae</taxon>
        <taxon>Carpinus</taxon>
    </lineage>
</organism>
<dbReference type="AlphaFoldDB" id="A0A5N6L5W6"/>
<keyword evidence="7" id="KW-1185">Reference proteome</keyword>
<reference evidence="6 7" key="1">
    <citation type="submission" date="2019-06" db="EMBL/GenBank/DDBJ databases">
        <title>A chromosomal-level reference genome of Carpinus fangiana (Coryloideae, Betulaceae).</title>
        <authorList>
            <person name="Yang X."/>
            <person name="Wang Z."/>
            <person name="Zhang L."/>
            <person name="Hao G."/>
            <person name="Liu J."/>
            <person name="Yang Y."/>
        </authorList>
    </citation>
    <scope>NUCLEOTIDE SEQUENCE [LARGE SCALE GENOMIC DNA]</scope>
    <source>
        <strain evidence="6">Cfa_2016G</strain>
        <tissue evidence="6">Leaf</tissue>
    </source>
</reference>